<proteinExistence type="predicted"/>
<accession>A0A2H9T419</accession>
<evidence type="ECO:0000313" key="3">
    <source>
        <dbReference type="EMBL" id="PJE77980.1"/>
    </source>
</evidence>
<comment type="caution">
    <text evidence="3">The sequence shown here is derived from an EMBL/GenBank/DDBJ whole genome shotgun (WGS) entry which is preliminary data.</text>
</comment>
<dbReference type="InterPro" id="IPR052338">
    <property type="entry name" value="Transposase_5"/>
</dbReference>
<evidence type="ECO:0000259" key="2">
    <source>
        <dbReference type="Pfam" id="PF13358"/>
    </source>
</evidence>
<dbReference type="Pfam" id="PF13358">
    <property type="entry name" value="DDE_3"/>
    <property type="match status" value="1"/>
</dbReference>
<dbReference type="InterPro" id="IPR036397">
    <property type="entry name" value="RNaseH_sf"/>
</dbReference>
<dbReference type="InterPro" id="IPR009057">
    <property type="entry name" value="Homeodomain-like_sf"/>
</dbReference>
<dbReference type="GO" id="GO:0006313">
    <property type="term" value="P:DNA transposition"/>
    <property type="evidence" value="ECO:0007669"/>
    <property type="project" value="InterPro"/>
</dbReference>
<evidence type="ECO:0000259" key="1">
    <source>
        <dbReference type="Pfam" id="PF01498"/>
    </source>
</evidence>
<sequence length="325" mass="38247">MLLAGNTQLHVARQFRVHKSTISRLVSRLNATGRVDDQPRSGRPRVTSRRQDRVLRLAHLRNRRLTAAETARNTIGNHNRRIHPQTVINRLREANLRARRQYVGLPLTPQRRARRMQWATAHMPRRFPMRRWRSMLFTDESRFTLFRADGRQRVYRRRGERFADACVLEHDRFGGGSVMVWAGISHGLKTPLVIVNGNLTAVRYRDEILRPHVVPFVRQHHLTFQQDNARPHVARVCRDFLATQNIVPIDWPPYSPDLSPIEHLWDELDRRIRNRRNPPNTLPQLANALVQEWNNIPIRKVNALMNSMQQRIRDVITVRGGHTRY</sequence>
<dbReference type="InterPro" id="IPR002492">
    <property type="entry name" value="Transposase_Tc1-like"/>
</dbReference>
<dbReference type="GO" id="GO:0003677">
    <property type="term" value="F:DNA binding"/>
    <property type="evidence" value="ECO:0007669"/>
    <property type="project" value="InterPro"/>
</dbReference>
<dbReference type="Pfam" id="PF01498">
    <property type="entry name" value="HTH_Tnp_Tc3_2"/>
    <property type="match status" value="1"/>
</dbReference>
<feature type="domain" description="Transposase Tc1-like" evidence="1">
    <location>
        <begin position="60"/>
        <end position="123"/>
    </location>
</feature>
<dbReference type="PANTHER" id="PTHR23022">
    <property type="entry name" value="TRANSPOSABLE ELEMENT-RELATED"/>
    <property type="match status" value="1"/>
</dbReference>
<gene>
    <name evidence="3" type="ORF">CI610_03088</name>
</gene>
<dbReference type="AlphaFoldDB" id="A0A2H9T419"/>
<dbReference type="GO" id="GO:0015074">
    <property type="term" value="P:DNA integration"/>
    <property type="evidence" value="ECO:0007669"/>
    <property type="project" value="InterPro"/>
</dbReference>
<dbReference type="Gene3D" id="3.30.420.10">
    <property type="entry name" value="Ribonuclease H-like superfamily/Ribonuclease H"/>
    <property type="match status" value="1"/>
</dbReference>
<protein>
    <recommendedName>
        <fullName evidence="4">Mobile element protein</fullName>
    </recommendedName>
</protein>
<dbReference type="SUPFAM" id="SSF46689">
    <property type="entry name" value="Homeodomain-like"/>
    <property type="match status" value="1"/>
</dbReference>
<feature type="domain" description="Tc1-like transposase DDE" evidence="2">
    <location>
        <begin position="135"/>
        <end position="278"/>
    </location>
</feature>
<evidence type="ECO:0008006" key="4">
    <source>
        <dbReference type="Google" id="ProtNLM"/>
    </source>
</evidence>
<organism evidence="3">
    <name type="scientific">invertebrate metagenome</name>
    <dbReference type="NCBI Taxonomy" id="1711999"/>
    <lineage>
        <taxon>unclassified sequences</taxon>
        <taxon>metagenomes</taxon>
        <taxon>organismal metagenomes</taxon>
    </lineage>
</organism>
<dbReference type="PANTHER" id="PTHR23022:SF135">
    <property type="entry name" value="SI:DKEY-77F5.3"/>
    <property type="match status" value="1"/>
</dbReference>
<reference evidence="3" key="1">
    <citation type="journal article" date="2017" name="Appl. Environ. Microbiol.">
        <title>Molecular characterization of an Endozoicomonas-like organism causing infection in king scallop Pecten maximus L.</title>
        <authorList>
            <person name="Cano I."/>
            <person name="van Aerle R."/>
            <person name="Ross S."/>
            <person name="Verner-Jeffreys D.W."/>
            <person name="Paley R.K."/>
            <person name="Rimmer G."/>
            <person name="Ryder D."/>
            <person name="Hooper P."/>
            <person name="Stone D."/>
            <person name="Feist S.W."/>
        </authorList>
    </citation>
    <scope>NUCLEOTIDE SEQUENCE</scope>
</reference>
<name>A0A2H9T419_9ZZZZ</name>
<dbReference type="InterPro" id="IPR038717">
    <property type="entry name" value="Tc1-like_DDE_dom"/>
</dbReference>
<dbReference type="EMBL" id="NSIT01000305">
    <property type="protein sequence ID" value="PJE77980.1"/>
    <property type="molecule type" value="Genomic_DNA"/>
</dbReference>